<reference evidence="1 2" key="1">
    <citation type="submission" date="2010-12" db="EMBL/GenBank/DDBJ databases">
        <authorList>
            <person name="Muzny D."/>
            <person name="Qin X."/>
            <person name="Deng J."/>
            <person name="Jiang H."/>
            <person name="Liu Y."/>
            <person name="Qu J."/>
            <person name="Song X.-Z."/>
            <person name="Zhang L."/>
            <person name="Thornton R."/>
            <person name="Coyle M."/>
            <person name="Francisco L."/>
            <person name="Jackson L."/>
            <person name="Javaid M."/>
            <person name="Korchina V."/>
            <person name="Kovar C."/>
            <person name="Mata R."/>
            <person name="Mathew T."/>
            <person name="Ngo R."/>
            <person name="Nguyen L."/>
            <person name="Nguyen N."/>
            <person name="Okwuonu G."/>
            <person name="Ongeri F."/>
            <person name="Pham C."/>
            <person name="Simmons D."/>
            <person name="Wilczek-Boney K."/>
            <person name="Hale W."/>
            <person name="Jakkamsetti A."/>
            <person name="Pham P."/>
            <person name="Ruth R."/>
            <person name="San Lucas F."/>
            <person name="Warren J."/>
            <person name="Zhang J."/>
            <person name="Zhao Z."/>
            <person name="Zhou C."/>
            <person name="Zhu D."/>
            <person name="Lee S."/>
            <person name="Bess C."/>
            <person name="Blankenburg K."/>
            <person name="Forbes L."/>
            <person name="Fu Q."/>
            <person name="Gubbala S."/>
            <person name="Hirani K."/>
            <person name="Jayaseelan J.C."/>
            <person name="Lara F."/>
            <person name="Munidasa M."/>
            <person name="Palculict T."/>
            <person name="Patil S."/>
            <person name="Pu L.-L."/>
            <person name="Saada N."/>
            <person name="Tang L."/>
            <person name="Weissenberger G."/>
            <person name="Zhu Y."/>
            <person name="Hemphill L."/>
            <person name="Shang Y."/>
            <person name="Youmans B."/>
            <person name="Ayvaz T."/>
            <person name="Ross M."/>
            <person name="Santibanez J."/>
            <person name="Aqrawi P."/>
            <person name="Gross S."/>
            <person name="Joshi V."/>
            <person name="Fowler G."/>
            <person name="Nazareth L."/>
            <person name="Reid J."/>
            <person name="Worley K."/>
            <person name="Petrosino J."/>
            <person name="Highlander S."/>
            <person name="Gibbs R."/>
        </authorList>
    </citation>
    <scope>NUCLEOTIDE SEQUENCE [LARGE SCALE GENOMIC DNA]</scope>
    <source>
        <strain evidence="1 2">ATCC 23263</strain>
    </source>
</reference>
<name>E6MJE7_9FIRM</name>
<comment type="caution">
    <text evidence="1">The sequence shown here is derived from an EMBL/GenBank/DDBJ whole genome shotgun (WGS) entry which is preliminary data.</text>
</comment>
<dbReference type="EMBL" id="AEQN01000027">
    <property type="protein sequence ID" value="EFV00824.1"/>
    <property type="molecule type" value="Genomic_DNA"/>
</dbReference>
<protein>
    <submittedName>
        <fullName evidence="1">Uncharacterized protein</fullName>
    </submittedName>
</protein>
<dbReference type="RefSeq" id="WP_006599554.1">
    <property type="nucleotide sequence ID" value="NZ_GL622359.1"/>
</dbReference>
<sequence>MNDLEEKIYQDIQSEIDKYYDQEGIKYTDKEKAEDRIINFFISI</sequence>
<organism evidence="1 2">
    <name type="scientific">Pseudoramibacter alactolyticus ATCC 23263</name>
    <dbReference type="NCBI Taxonomy" id="887929"/>
    <lineage>
        <taxon>Bacteria</taxon>
        <taxon>Bacillati</taxon>
        <taxon>Bacillota</taxon>
        <taxon>Clostridia</taxon>
        <taxon>Eubacteriales</taxon>
        <taxon>Eubacteriaceae</taxon>
        <taxon>Pseudoramibacter</taxon>
    </lineage>
</organism>
<accession>E6MJE7</accession>
<dbReference type="STRING" id="887929.HMP0721_2132"/>
<evidence type="ECO:0000313" key="2">
    <source>
        <dbReference type="Proteomes" id="UP000004754"/>
    </source>
</evidence>
<dbReference type="AlphaFoldDB" id="E6MJE7"/>
<dbReference type="HOGENOM" id="CLU_3220780_0_0_9"/>
<gene>
    <name evidence="1" type="ORF">HMP0721_2132</name>
</gene>
<evidence type="ECO:0000313" key="1">
    <source>
        <dbReference type="EMBL" id="EFV00824.1"/>
    </source>
</evidence>
<dbReference type="Proteomes" id="UP000004754">
    <property type="component" value="Unassembled WGS sequence"/>
</dbReference>
<keyword evidence="2" id="KW-1185">Reference proteome</keyword>
<proteinExistence type="predicted"/>